<gene>
    <name evidence="6" type="ORF">GCM10007877_21530</name>
</gene>
<dbReference type="InterPro" id="IPR011946">
    <property type="entry name" value="Integrase_integron-type"/>
</dbReference>
<evidence type="ECO:0000259" key="5">
    <source>
        <dbReference type="PROSITE" id="PS51898"/>
    </source>
</evidence>
<keyword evidence="3" id="KW-0238">DNA-binding</keyword>
<dbReference type="GO" id="GO:0003677">
    <property type="term" value="F:DNA binding"/>
    <property type="evidence" value="ECO:0007669"/>
    <property type="project" value="UniProtKB-KW"/>
</dbReference>
<dbReference type="Pfam" id="PF13495">
    <property type="entry name" value="Phage_int_SAM_4"/>
    <property type="match status" value="1"/>
</dbReference>
<dbReference type="EMBL" id="BSPD01000054">
    <property type="protein sequence ID" value="GLS26437.1"/>
    <property type="molecule type" value="Genomic_DNA"/>
</dbReference>
<dbReference type="InterPro" id="IPR002104">
    <property type="entry name" value="Integrase_catalytic"/>
</dbReference>
<dbReference type="PROSITE" id="PS51898">
    <property type="entry name" value="TYR_RECOMBINASE"/>
    <property type="match status" value="1"/>
</dbReference>
<dbReference type="NCBIfam" id="TIGR02249">
    <property type="entry name" value="integrase_gron"/>
    <property type="match status" value="1"/>
</dbReference>
<comment type="caution">
    <text evidence="6">The sequence shown here is derived from an EMBL/GenBank/DDBJ whole genome shotgun (WGS) entry which is preliminary data.</text>
</comment>
<comment type="similarity">
    <text evidence="1">Belongs to the 'phage' integrase family.</text>
</comment>
<keyword evidence="2" id="KW-0229">DNA integration</keyword>
<reference evidence="6 7" key="1">
    <citation type="journal article" date="2014" name="Int. J. Syst. Evol. Microbiol.">
        <title>Complete genome sequence of Corynebacterium casei LMG S-19264T (=DSM 44701T), isolated from a smear-ripened cheese.</title>
        <authorList>
            <consortium name="US DOE Joint Genome Institute (JGI-PGF)"/>
            <person name="Walter F."/>
            <person name="Albersmeier A."/>
            <person name="Kalinowski J."/>
            <person name="Ruckert C."/>
        </authorList>
    </citation>
    <scope>NUCLEOTIDE SEQUENCE [LARGE SCALE GENOMIC DNA]</scope>
    <source>
        <strain evidence="6 7">NBRC 110095</strain>
    </source>
</reference>
<dbReference type="Gene3D" id="1.10.443.10">
    <property type="entry name" value="Intergrase catalytic core"/>
    <property type="match status" value="1"/>
</dbReference>
<dbReference type="InterPro" id="IPR050090">
    <property type="entry name" value="Tyrosine_recombinase_XerCD"/>
</dbReference>
<evidence type="ECO:0000256" key="3">
    <source>
        <dbReference type="ARBA" id="ARBA00023125"/>
    </source>
</evidence>
<dbReference type="AlphaFoldDB" id="A0AA37WPP5"/>
<dbReference type="InterPro" id="IPR011010">
    <property type="entry name" value="DNA_brk_join_enz"/>
</dbReference>
<dbReference type="Pfam" id="PF00589">
    <property type="entry name" value="Phage_integrase"/>
    <property type="match status" value="1"/>
</dbReference>
<dbReference type="PANTHER" id="PTHR30349:SF64">
    <property type="entry name" value="PROPHAGE INTEGRASE INTD-RELATED"/>
    <property type="match status" value="1"/>
</dbReference>
<protein>
    <submittedName>
        <fullName evidence="6">Integron integrase</fullName>
    </submittedName>
</protein>
<dbReference type="InterPro" id="IPR010998">
    <property type="entry name" value="Integrase_recombinase_N"/>
</dbReference>
<dbReference type="Proteomes" id="UP001156870">
    <property type="component" value="Unassembled WGS sequence"/>
</dbReference>
<accession>A0AA37WPP5</accession>
<evidence type="ECO:0000256" key="4">
    <source>
        <dbReference type="ARBA" id="ARBA00023172"/>
    </source>
</evidence>
<evidence type="ECO:0000256" key="2">
    <source>
        <dbReference type="ARBA" id="ARBA00022908"/>
    </source>
</evidence>
<feature type="domain" description="Tyr recombinase" evidence="5">
    <location>
        <begin position="51"/>
        <end position="264"/>
    </location>
</feature>
<evidence type="ECO:0000313" key="6">
    <source>
        <dbReference type="EMBL" id="GLS26437.1"/>
    </source>
</evidence>
<sequence length="281" mass="32549">MDQFLTHLAVDRHVSPNTQNQAFTALVFLFRHVLQRELVNINATRSKEKPFLPTVLPQHQVEEILCYLKEPFKTMILLAWGAGLRKSEILRLRIKDVDFHNKAIIVRQGKGRKDRVTVLPMRAQEGLKALINKASVYHQFDCDEGFPDVYMPFALAKKFPQQAKSLHWRFIFSSHQRSLDPRSGKEMRHHINASTLERALRSAVKTARIQQKVTCHTFRHTFATQLLENGYDIRTVQELLGHNDVKTTQIYTHILKRGGNAVISPADHNQHEFSRIQQLPH</sequence>
<organism evidence="6 7">
    <name type="scientific">Marinibactrum halimedae</name>
    <dbReference type="NCBI Taxonomy" id="1444977"/>
    <lineage>
        <taxon>Bacteria</taxon>
        <taxon>Pseudomonadati</taxon>
        <taxon>Pseudomonadota</taxon>
        <taxon>Gammaproteobacteria</taxon>
        <taxon>Cellvibrionales</taxon>
        <taxon>Cellvibrionaceae</taxon>
        <taxon>Marinibactrum</taxon>
    </lineage>
</organism>
<dbReference type="SUPFAM" id="SSF56349">
    <property type="entry name" value="DNA breaking-rejoining enzymes"/>
    <property type="match status" value="1"/>
</dbReference>
<evidence type="ECO:0000256" key="1">
    <source>
        <dbReference type="ARBA" id="ARBA00008857"/>
    </source>
</evidence>
<dbReference type="InterPro" id="IPR013762">
    <property type="entry name" value="Integrase-like_cat_sf"/>
</dbReference>
<dbReference type="InterPro" id="IPR004107">
    <property type="entry name" value="Integrase_SAM-like_N"/>
</dbReference>
<keyword evidence="7" id="KW-1185">Reference proteome</keyword>
<proteinExistence type="inferred from homology"/>
<dbReference type="PANTHER" id="PTHR30349">
    <property type="entry name" value="PHAGE INTEGRASE-RELATED"/>
    <property type="match status" value="1"/>
</dbReference>
<name>A0AA37WPP5_9GAMM</name>
<keyword evidence="4" id="KW-0233">DNA recombination</keyword>
<dbReference type="Gene3D" id="1.10.150.130">
    <property type="match status" value="1"/>
</dbReference>
<dbReference type="GO" id="GO:0015074">
    <property type="term" value="P:DNA integration"/>
    <property type="evidence" value="ECO:0007669"/>
    <property type="project" value="UniProtKB-KW"/>
</dbReference>
<evidence type="ECO:0000313" key="7">
    <source>
        <dbReference type="Proteomes" id="UP001156870"/>
    </source>
</evidence>
<dbReference type="GO" id="GO:0006310">
    <property type="term" value="P:DNA recombination"/>
    <property type="evidence" value="ECO:0007669"/>
    <property type="project" value="UniProtKB-KW"/>
</dbReference>